<proteinExistence type="predicted"/>
<reference evidence="2" key="1">
    <citation type="submission" date="2023-08" db="EMBL/GenBank/DDBJ databases">
        <title>Pelteobagrus vachellii genome.</title>
        <authorList>
            <person name="Liu H."/>
        </authorList>
    </citation>
    <scope>NUCLEOTIDE SEQUENCE</scope>
    <source>
        <strain evidence="2">PRFRI_2022a</strain>
        <tissue evidence="2">Muscle</tissue>
    </source>
</reference>
<dbReference type="Proteomes" id="UP001187315">
    <property type="component" value="Unassembled WGS sequence"/>
</dbReference>
<evidence type="ECO:0000313" key="3">
    <source>
        <dbReference type="Proteomes" id="UP001187315"/>
    </source>
</evidence>
<dbReference type="PANTHER" id="PTHR31912">
    <property type="entry name" value="IP13529P"/>
    <property type="match status" value="1"/>
</dbReference>
<gene>
    <name evidence="2" type="ORF">Q7C36_012536</name>
</gene>
<comment type="caution">
    <text evidence="2">The sequence shown here is derived from an EMBL/GenBank/DDBJ whole genome shotgun (WGS) entry which is preliminary data.</text>
</comment>
<keyword evidence="3" id="KW-1185">Reference proteome</keyword>
<organism evidence="2 3">
    <name type="scientific">Tachysurus vachellii</name>
    <name type="common">Darkbarbel catfish</name>
    <name type="synonym">Pelteobagrus vachellii</name>
    <dbReference type="NCBI Taxonomy" id="175792"/>
    <lineage>
        <taxon>Eukaryota</taxon>
        <taxon>Metazoa</taxon>
        <taxon>Chordata</taxon>
        <taxon>Craniata</taxon>
        <taxon>Vertebrata</taxon>
        <taxon>Euteleostomi</taxon>
        <taxon>Actinopterygii</taxon>
        <taxon>Neopterygii</taxon>
        <taxon>Teleostei</taxon>
        <taxon>Ostariophysi</taxon>
        <taxon>Siluriformes</taxon>
        <taxon>Bagridae</taxon>
        <taxon>Tachysurus</taxon>
    </lineage>
</organism>
<dbReference type="PANTHER" id="PTHR31912:SF34">
    <property type="entry name" value="NOTOCHORD-RELATED PROTEIN"/>
    <property type="match status" value="1"/>
</dbReference>
<dbReference type="InterPro" id="IPR013087">
    <property type="entry name" value="Znf_C2H2_type"/>
</dbReference>
<feature type="domain" description="C2H2-type" evidence="1">
    <location>
        <begin position="3"/>
        <end position="24"/>
    </location>
</feature>
<accession>A0AA88MPM0</accession>
<dbReference type="AlphaFoldDB" id="A0AA88MPM0"/>
<name>A0AA88MPM0_TACVA</name>
<feature type="domain" description="C2H2-type" evidence="1">
    <location>
        <begin position="36"/>
        <end position="59"/>
    </location>
</feature>
<evidence type="ECO:0000259" key="1">
    <source>
        <dbReference type="PROSITE" id="PS00028"/>
    </source>
</evidence>
<dbReference type="SMART" id="SM00355">
    <property type="entry name" value="ZnF_C2H2"/>
    <property type="match status" value="2"/>
</dbReference>
<protein>
    <recommendedName>
        <fullName evidence="1">C2H2-type domain-containing protein</fullName>
    </recommendedName>
</protein>
<dbReference type="PROSITE" id="PS00028">
    <property type="entry name" value="ZINC_FINGER_C2H2_1"/>
    <property type="match status" value="2"/>
</dbReference>
<evidence type="ECO:0000313" key="2">
    <source>
        <dbReference type="EMBL" id="KAK2840957.1"/>
    </source>
</evidence>
<sequence length="735" mass="84387">MKCFVCQAELLGSKLLIRHFRLVHGFVPGKNLRLQCVEAGCSSVFGTFSGFRKHLNTKHAEQSDQNFDTTDNRETAESEGQICAQSFDQIGSVGEVATTSVLLKSNKSTLDMCASAVAQLKVAGLSQSAISGFVSSMEEVVFEIQSQAKDAALLCLSPNDIATKRKIESSIEHLKNPFTLLNSEAKRKRHFSEKWLTVEPTQIVLGTRFDSRRNKTTGTFDQVVVTDKFAYIPIFRNTKKKMPYKFSYFMTILRRLILWVQKKVYTNWVLYFTLRNFNPMFNSSLDNIHLCALFHAQDIRRYVFNSIIEPLVNDLKVLEIEGIKNPVSGSCVRGTIVQVTGDNLGLHGLLGFVETFGAQYCCRFCVLEKDCFQFVTTEMHALHCKRLQDDPTLPHFYGVKRVCLLNTLKYFNTADNFAVDIMHDILEGVAQLEVKLVLQYIQHNFLSVDDLAGRIHAFDYGYNQQRNRPPMVKLFGGSNDLGLTAIQDDKHWYLLLLFLQIVNIFSPALTEGMTIYLKHLIIEHHQLFKKLFPEKNLLPKHHIMIHYPQCIRKIGPILHMWCMRYEAKHKFFKTQLKSFKNIIKMLAKKHQSCMAMYWEYFSQYRLTLGPGKMVELSGLKGGIGMASKLGWIKHHGTEYRPDFICTEVACEMPVFCKIKTIAVKDENVLLCGTLMETLCFDDHYHAFTVRLHPDRLSKVVNVNELCYFKPFDVQMKYGTTDSAMHIVPYCHFMQM</sequence>
<dbReference type="EMBL" id="JAVHJS010000012">
    <property type="protein sequence ID" value="KAK2840957.1"/>
    <property type="molecule type" value="Genomic_DNA"/>
</dbReference>